<accession>A0A2H4J3U6</accession>
<protein>
    <submittedName>
        <fullName evidence="1">Putative minor tail protein</fullName>
    </submittedName>
</protein>
<evidence type="ECO:0000313" key="1">
    <source>
        <dbReference type="EMBL" id="ASN69199.1"/>
    </source>
</evidence>
<reference evidence="1" key="1">
    <citation type="submission" date="2017-06" db="EMBL/GenBank/DDBJ databases">
        <title>Novel phages from South African skin metaviromes.</title>
        <authorList>
            <person name="van Zyl L.J."/>
            <person name="Abrahams Y."/>
            <person name="Stander E.A."/>
            <person name="Kirby B.M."/>
            <person name="Clavaud C."/>
            <person name="Farcet C."/>
            <person name="Breton L."/>
            <person name="Trindade M.I."/>
        </authorList>
    </citation>
    <scope>NUCLEOTIDE SEQUENCE</scope>
</reference>
<dbReference type="EMBL" id="MF417887">
    <property type="protein sequence ID" value="ASN69199.1"/>
    <property type="molecule type" value="Genomic_DNA"/>
</dbReference>
<name>A0A2H4J3U6_9CAUD</name>
<sequence>MYQYERNTKLNMKFKDAFDVRETNKAVLEFVDDHIDINIPAYKGDRGEKGDPGPSPVYQYSVPSVGDLAAIAEGLTEAEAGYWYGVDGSSSGWIWNGRDLVEREDFIGQKGDRGDMPNLVGGVFSSGPTPGGSIEEVSPGNYRINVVSQKGDKGEKGDRGLTGPAASIASAADFSAALGVAAGDVVVRKADGTYTTTPQRVPAAYFLPSSEFRNLVVPKGSAARKNLLARIALPGQPFAYRPSVIGRVIAEVKAGTQIEVYTLFTTPITGTVTIPPEGTICAYALTGSAGGTQSLDLLPYFQDTSGPVAPESPFASIPANTPMEYFVVIDAPFAATDDGFSVSTMGASLQITCHPV</sequence>
<organism evidence="1">
    <name type="scientific">uncultured Caudovirales phage</name>
    <dbReference type="NCBI Taxonomy" id="2100421"/>
    <lineage>
        <taxon>Viruses</taxon>
        <taxon>Duplodnaviria</taxon>
        <taxon>Heunggongvirae</taxon>
        <taxon>Uroviricota</taxon>
        <taxon>Caudoviricetes</taxon>
        <taxon>Peduoviridae</taxon>
        <taxon>Maltschvirus</taxon>
        <taxon>Maltschvirus maltsch</taxon>
    </lineage>
</organism>
<gene>
    <name evidence="1" type="ORF">7S3_21</name>
</gene>
<proteinExistence type="predicted"/>